<keyword evidence="3" id="KW-1185">Reference proteome</keyword>
<dbReference type="InterPro" id="IPR006501">
    <property type="entry name" value="Pectinesterase_inhib_dom"/>
</dbReference>
<feature type="chain" id="PRO_5043830210" description="Pectinesterase inhibitor domain-containing protein" evidence="1">
    <location>
        <begin position="24"/>
        <end position="174"/>
    </location>
</feature>
<dbReference type="Gene3D" id="1.20.140.40">
    <property type="entry name" value="Invertase/pectin methylesterase inhibitor family protein"/>
    <property type="match status" value="1"/>
</dbReference>
<dbReference type="AlphaFoldDB" id="A0AAV0Z9T4"/>
<dbReference type="SUPFAM" id="SSF101148">
    <property type="entry name" value="Plant invertase/pectin methylesterase inhibitor"/>
    <property type="match status" value="1"/>
</dbReference>
<dbReference type="NCBIfam" id="TIGR01614">
    <property type="entry name" value="PME_inhib"/>
    <property type="match status" value="1"/>
</dbReference>
<evidence type="ECO:0000313" key="3">
    <source>
        <dbReference type="Proteomes" id="UP001157006"/>
    </source>
</evidence>
<dbReference type="PANTHER" id="PTHR31890:SF9">
    <property type="entry name" value="PLANT INVERTASE_PECTIN METHYLESTERASE INHIBITOR SUPERFAMILY PROTEIN"/>
    <property type="match status" value="1"/>
</dbReference>
<sequence>MKSTSVFMICLSLIFFAAAPALSATLYESVCYLITRQQDVNDCLILLNQDSRITSATNYHDLSKFILELAATTARSVYAYLIKEGSDFPNDQAIRQCASVFYPATIVGFENALAKLDKNDPQSAKNYIQAAGNGPGLCEKALQGEKFFNPPMTVRNNQVFVLSEAALLSVSHLT</sequence>
<feature type="signal peptide" evidence="1">
    <location>
        <begin position="1"/>
        <end position="23"/>
    </location>
</feature>
<keyword evidence="1" id="KW-0732">Signal</keyword>
<dbReference type="InterPro" id="IPR035513">
    <property type="entry name" value="Invertase/methylesterase_inhib"/>
</dbReference>
<organism evidence="2 3">
    <name type="scientific">Vicia faba</name>
    <name type="common">Broad bean</name>
    <name type="synonym">Faba vulgaris</name>
    <dbReference type="NCBI Taxonomy" id="3906"/>
    <lineage>
        <taxon>Eukaryota</taxon>
        <taxon>Viridiplantae</taxon>
        <taxon>Streptophyta</taxon>
        <taxon>Embryophyta</taxon>
        <taxon>Tracheophyta</taxon>
        <taxon>Spermatophyta</taxon>
        <taxon>Magnoliopsida</taxon>
        <taxon>eudicotyledons</taxon>
        <taxon>Gunneridae</taxon>
        <taxon>Pentapetalae</taxon>
        <taxon>rosids</taxon>
        <taxon>fabids</taxon>
        <taxon>Fabales</taxon>
        <taxon>Fabaceae</taxon>
        <taxon>Papilionoideae</taxon>
        <taxon>50 kb inversion clade</taxon>
        <taxon>NPAAA clade</taxon>
        <taxon>Hologalegina</taxon>
        <taxon>IRL clade</taxon>
        <taxon>Fabeae</taxon>
        <taxon>Vicia</taxon>
    </lineage>
</organism>
<gene>
    <name evidence="2" type="ORF">VFH_I111680</name>
</gene>
<name>A0AAV0Z9T4_VICFA</name>
<reference evidence="2 3" key="1">
    <citation type="submission" date="2023-01" db="EMBL/GenBank/DDBJ databases">
        <authorList>
            <person name="Kreplak J."/>
        </authorList>
    </citation>
    <scope>NUCLEOTIDE SEQUENCE [LARGE SCALE GENOMIC DNA]</scope>
</reference>
<proteinExistence type="predicted"/>
<dbReference type="Proteomes" id="UP001157006">
    <property type="component" value="Chromosome 1S"/>
</dbReference>
<evidence type="ECO:0000313" key="2">
    <source>
        <dbReference type="EMBL" id="CAI8593848.1"/>
    </source>
</evidence>
<dbReference type="PANTHER" id="PTHR31890">
    <property type="entry name" value="PLANT INVERTASE/PECTIN METHYLESTERASE INHIBITOR SUPERFAMILY PROTEIN"/>
    <property type="match status" value="1"/>
</dbReference>
<accession>A0AAV0Z9T4</accession>
<dbReference type="GO" id="GO:0004857">
    <property type="term" value="F:enzyme inhibitor activity"/>
    <property type="evidence" value="ECO:0007669"/>
    <property type="project" value="InterPro"/>
</dbReference>
<dbReference type="EMBL" id="OX451735">
    <property type="protein sequence ID" value="CAI8593848.1"/>
    <property type="molecule type" value="Genomic_DNA"/>
</dbReference>
<evidence type="ECO:0008006" key="4">
    <source>
        <dbReference type="Google" id="ProtNLM"/>
    </source>
</evidence>
<evidence type="ECO:0000256" key="1">
    <source>
        <dbReference type="SAM" id="SignalP"/>
    </source>
</evidence>
<protein>
    <recommendedName>
        <fullName evidence="4">Pectinesterase inhibitor domain-containing protein</fullName>
    </recommendedName>
</protein>